<dbReference type="AlphaFoldDB" id="A0A4Y4CXW5"/>
<accession>A0A4Y4CXW5</accession>
<keyword evidence="2" id="KW-1185">Reference proteome</keyword>
<gene>
    <name evidence="1" type="ORF">ZRA01_38140</name>
</gene>
<sequence length="264" mass="29000">MTTPSPSFADTYPPELRERIELLAGDEATPRDRRTLAIFEDDEVMRTARGYIARLLDEGEHWRGEDRLARLDAFFTFIDEAARTIEAQPPGSHLRYNTTEPLVFSTPGELQNDLAAASAHALKLTAIVERTATAVSAHFSISAAYQLIDLLDAFYEATATATANHVENRRLDKAAGRAGAPGLPGSKAGKSAMRNWLMGQIATLAAYHLRDRAVELVTEVTRALMNDAEPVAGSTAREIIPNTRLVPAEGAWALSEDWRDKIEQ</sequence>
<proteinExistence type="predicted"/>
<evidence type="ECO:0000313" key="1">
    <source>
        <dbReference type="EMBL" id="GEC97741.1"/>
    </source>
</evidence>
<name>A0A4Y4CXW5_ZOORA</name>
<dbReference type="EMBL" id="BJNV01000119">
    <property type="protein sequence ID" value="GEC97741.1"/>
    <property type="molecule type" value="Genomic_DNA"/>
</dbReference>
<dbReference type="RefSeq" id="WP_141355050.1">
    <property type="nucleotide sequence ID" value="NZ_BJNV01000119.1"/>
</dbReference>
<comment type="caution">
    <text evidence="1">The sequence shown here is derived from an EMBL/GenBank/DDBJ whole genome shotgun (WGS) entry which is preliminary data.</text>
</comment>
<dbReference type="Proteomes" id="UP000318422">
    <property type="component" value="Unassembled WGS sequence"/>
</dbReference>
<organism evidence="1 2">
    <name type="scientific">Zoogloea ramigera</name>
    <dbReference type="NCBI Taxonomy" id="350"/>
    <lineage>
        <taxon>Bacteria</taxon>
        <taxon>Pseudomonadati</taxon>
        <taxon>Pseudomonadota</taxon>
        <taxon>Betaproteobacteria</taxon>
        <taxon>Rhodocyclales</taxon>
        <taxon>Zoogloeaceae</taxon>
        <taxon>Zoogloea</taxon>
    </lineage>
</organism>
<evidence type="ECO:0000313" key="2">
    <source>
        <dbReference type="Proteomes" id="UP000318422"/>
    </source>
</evidence>
<reference evidence="1 2" key="1">
    <citation type="submission" date="2019-06" db="EMBL/GenBank/DDBJ databases">
        <title>Whole genome shotgun sequence of Zoogloea ramigera NBRC 15342.</title>
        <authorList>
            <person name="Hosoyama A."/>
            <person name="Uohara A."/>
            <person name="Ohji S."/>
            <person name="Ichikawa N."/>
        </authorList>
    </citation>
    <scope>NUCLEOTIDE SEQUENCE [LARGE SCALE GENOMIC DNA]</scope>
    <source>
        <strain evidence="1 2">NBRC 15342</strain>
    </source>
</reference>
<protein>
    <submittedName>
        <fullName evidence="1">Uncharacterized protein</fullName>
    </submittedName>
</protein>